<protein>
    <submittedName>
        <fullName evidence="9">L-lactate dehydrogenase (Cytochrome)/(S)-mandelate dehydrogenase</fullName>
    </submittedName>
</protein>
<evidence type="ECO:0000259" key="8">
    <source>
        <dbReference type="PROSITE" id="PS51349"/>
    </source>
</evidence>
<accession>A0A4V2FRK3</accession>
<keyword evidence="10" id="KW-1185">Reference proteome</keyword>
<proteinExistence type="inferred from homology"/>
<name>A0A4V2FRK3_PSEST</name>
<feature type="binding site" evidence="7">
    <location>
        <begin position="324"/>
        <end position="328"/>
    </location>
    <ligand>
        <name>FMN</name>
        <dbReference type="ChEBI" id="CHEBI:58210"/>
    </ligand>
</feature>
<dbReference type="GO" id="GO:0016614">
    <property type="term" value="F:oxidoreductase activity, acting on CH-OH group of donors"/>
    <property type="evidence" value="ECO:0007669"/>
    <property type="project" value="UniProtKB-ARBA"/>
</dbReference>
<keyword evidence="2 7" id="KW-0285">Flavoprotein</keyword>
<keyword evidence="4" id="KW-0560">Oxidoreductase</keyword>
<feature type="binding site" evidence="7">
    <location>
        <position position="293"/>
    </location>
    <ligand>
        <name>glyoxylate</name>
        <dbReference type="ChEBI" id="CHEBI:36655"/>
    </ligand>
</feature>
<dbReference type="InterPro" id="IPR008259">
    <property type="entry name" value="FMN_hydac_DH_AS"/>
</dbReference>
<comment type="caution">
    <text evidence="9">The sequence shown here is derived from an EMBL/GenBank/DDBJ whole genome shotgun (WGS) entry which is preliminary data.</text>
</comment>
<evidence type="ECO:0000256" key="4">
    <source>
        <dbReference type="ARBA" id="ARBA00023002"/>
    </source>
</evidence>
<dbReference type="InterPro" id="IPR037396">
    <property type="entry name" value="FMN_HAD"/>
</dbReference>
<dbReference type="OrthoDB" id="9770452at2"/>
<evidence type="ECO:0000256" key="6">
    <source>
        <dbReference type="PIRSR" id="PIRSR000138-1"/>
    </source>
</evidence>
<dbReference type="PANTHER" id="PTHR10578:SF107">
    <property type="entry name" value="2-HYDROXYACID OXIDASE 1"/>
    <property type="match status" value="1"/>
</dbReference>
<feature type="binding site" evidence="7">
    <location>
        <position position="119"/>
    </location>
    <ligand>
        <name>FMN</name>
        <dbReference type="ChEBI" id="CHEBI:58210"/>
    </ligand>
</feature>
<feature type="binding site" evidence="7">
    <location>
        <position position="167"/>
    </location>
    <ligand>
        <name>glyoxylate</name>
        <dbReference type="ChEBI" id="CHEBI:36655"/>
    </ligand>
</feature>
<feature type="binding site" evidence="7">
    <location>
        <position position="142"/>
    </location>
    <ligand>
        <name>glyoxylate</name>
        <dbReference type="ChEBI" id="CHEBI:36655"/>
    </ligand>
</feature>
<dbReference type="Pfam" id="PF01070">
    <property type="entry name" value="FMN_dh"/>
    <property type="match status" value="1"/>
</dbReference>
<dbReference type="InterPro" id="IPR000262">
    <property type="entry name" value="FMN-dep_DH"/>
</dbReference>
<dbReference type="RefSeq" id="WP_130293091.1">
    <property type="nucleotide sequence ID" value="NZ_SHKL01000001.1"/>
</dbReference>
<evidence type="ECO:0000256" key="2">
    <source>
        <dbReference type="ARBA" id="ARBA00022630"/>
    </source>
</evidence>
<gene>
    <name evidence="9" type="ORF">EV383_5884</name>
</gene>
<feature type="binding site" evidence="7">
    <location>
        <position position="37"/>
    </location>
    <ligand>
        <name>glyoxylate</name>
        <dbReference type="ChEBI" id="CHEBI:36655"/>
    </ligand>
</feature>
<dbReference type="PANTHER" id="PTHR10578">
    <property type="entry name" value="S -2-HYDROXY-ACID OXIDASE-RELATED"/>
    <property type="match status" value="1"/>
</dbReference>
<feature type="domain" description="FMN hydroxy acid dehydrogenase" evidence="8">
    <location>
        <begin position="11"/>
        <end position="398"/>
    </location>
</feature>
<dbReference type="InterPro" id="IPR012133">
    <property type="entry name" value="Alpha-hydoxy_acid_DH_FMN"/>
</dbReference>
<feature type="binding site" evidence="7">
    <location>
        <position position="176"/>
    </location>
    <ligand>
        <name>glyoxylate</name>
        <dbReference type="ChEBI" id="CHEBI:36655"/>
    </ligand>
</feature>
<feature type="binding site" evidence="7">
    <location>
        <position position="269"/>
    </location>
    <ligand>
        <name>FMN</name>
        <dbReference type="ChEBI" id="CHEBI:58210"/>
    </ligand>
</feature>
<evidence type="ECO:0000256" key="5">
    <source>
        <dbReference type="ARBA" id="ARBA00024042"/>
    </source>
</evidence>
<dbReference type="FunFam" id="3.20.20.70:FF:000029">
    <property type="entry name" value="L-lactate dehydrogenase"/>
    <property type="match status" value="1"/>
</dbReference>
<comment type="similarity">
    <text evidence="5">Belongs to the FMN-dependent alpha-hydroxy acid dehydrogenase family.</text>
</comment>
<evidence type="ECO:0000256" key="3">
    <source>
        <dbReference type="ARBA" id="ARBA00022643"/>
    </source>
</evidence>
<evidence type="ECO:0000313" key="10">
    <source>
        <dbReference type="Proteomes" id="UP000291591"/>
    </source>
</evidence>
<comment type="cofactor">
    <cofactor evidence="1">
        <name>FMN</name>
        <dbReference type="ChEBI" id="CHEBI:58210"/>
    </cofactor>
</comment>
<dbReference type="Gene3D" id="3.20.20.70">
    <property type="entry name" value="Aldolase class I"/>
    <property type="match status" value="1"/>
</dbReference>
<dbReference type="Proteomes" id="UP000291591">
    <property type="component" value="Unassembled WGS sequence"/>
</dbReference>
<organism evidence="9 10">
    <name type="scientific">Pseudonocardia sediminis</name>
    <dbReference type="NCBI Taxonomy" id="1397368"/>
    <lineage>
        <taxon>Bacteria</taxon>
        <taxon>Bacillati</taxon>
        <taxon>Actinomycetota</taxon>
        <taxon>Actinomycetes</taxon>
        <taxon>Pseudonocardiales</taxon>
        <taxon>Pseudonocardiaceae</taxon>
        <taxon>Pseudonocardia</taxon>
    </lineage>
</organism>
<dbReference type="PROSITE" id="PS51349">
    <property type="entry name" value="FMN_HYDROXY_ACID_DH_2"/>
    <property type="match status" value="1"/>
</dbReference>
<dbReference type="EMBL" id="SHKL01000001">
    <property type="protein sequence ID" value="RZT88930.1"/>
    <property type="molecule type" value="Genomic_DNA"/>
</dbReference>
<feature type="binding site" evidence="7">
    <location>
        <begin position="347"/>
        <end position="348"/>
    </location>
    <ligand>
        <name>FMN</name>
        <dbReference type="ChEBI" id="CHEBI:58210"/>
    </ligand>
</feature>
<dbReference type="CDD" id="cd02809">
    <property type="entry name" value="alpha_hydroxyacid_oxid_FMN"/>
    <property type="match status" value="1"/>
</dbReference>
<evidence type="ECO:0000256" key="1">
    <source>
        <dbReference type="ARBA" id="ARBA00001917"/>
    </source>
</evidence>
<dbReference type="AlphaFoldDB" id="A0A4V2FRK3"/>
<dbReference type="InterPro" id="IPR013785">
    <property type="entry name" value="Aldolase_TIM"/>
</dbReference>
<feature type="binding site" evidence="7">
    <location>
        <position position="296"/>
    </location>
    <ligand>
        <name>glyoxylate</name>
        <dbReference type="ChEBI" id="CHEBI:36655"/>
    </ligand>
</feature>
<dbReference type="SUPFAM" id="SSF51395">
    <property type="entry name" value="FMN-linked oxidoreductases"/>
    <property type="match status" value="1"/>
</dbReference>
<dbReference type="GO" id="GO:0010181">
    <property type="term" value="F:FMN binding"/>
    <property type="evidence" value="ECO:0007669"/>
    <property type="project" value="InterPro"/>
</dbReference>
<feature type="binding site" evidence="7">
    <location>
        <position position="140"/>
    </location>
    <ligand>
        <name>FMN</name>
        <dbReference type="ChEBI" id="CHEBI:58210"/>
    </ligand>
</feature>
<keyword evidence="3 7" id="KW-0288">FMN</keyword>
<dbReference type="PIRSF" id="PIRSF000138">
    <property type="entry name" value="Al-hdrx_acd_dh"/>
    <property type="match status" value="1"/>
</dbReference>
<sequence length="406" mass="44142">MHAYGFDLHWRAPERLITVEDYRRAARRRLPKMVWSYVDGGADDMHSLAGNRSAFDHWWLQPSVLTGHDTHRLETTAAGLELSMPVMLAPTGFTGLTRWSGDLEATRAAQHAGTRYALSTTSSWSLEEVTAAADREHVFQLYPGSGGMAGDLMRRAWAAGYRTLFVTVDVPVKGNREGERKQGMGIPPALTPLRALDFARHPRWTYEVLRHQRVGGANTLDLSSGGAGSVVTNAVSSIESAERELMQSRLNWDDLAWMREQWKGRLYIKGVLGAEDAARAVDLGCDGVVVSNHGGRQLDHVTPTLEALPGIVDEIGHRAEVILDGGIRRGTDVVTALALGAKAVLVGRPYLYGLAVNGEDGVVAVLDILRDEITRALTLLGVRGVADLNRSHVRRAGTAPAAVPTP</sequence>
<feature type="active site" description="Proton acceptor" evidence="6">
    <location>
        <position position="293"/>
    </location>
</feature>
<reference evidence="9 10" key="1">
    <citation type="submission" date="2019-02" db="EMBL/GenBank/DDBJ databases">
        <title>Sequencing the genomes of 1000 actinobacteria strains.</title>
        <authorList>
            <person name="Klenk H.-P."/>
        </authorList>
    </citation>
    <scope>NUCLEOTIDE SEQUENCE [LARGE SCALE GENOMIC DNA]</scope>
    <source>
        <strain evidence="9 10">DSM 45779</strain>
    </source>
</reference>
<evidence type="ECO:0000256" key="7">
    <source>
        <dbReference type="PIRSR" id="PIRSR000138-2"/>
    </source>
</evidence>
<feature type="binding site" evidence="7">
    <location>
        <position position="291"/>
    </location>
    <ligand>
        <name>FMN</name>
        <dbReference type="ChEBI" id="CHEBI:58210"/>
    </ligand>
</feature>
<evidence type="ECO:0000313" key="9">
    <source>
        <dbReference type="EMBL" id="RZT88930.1"/>
    </source>
</evidence>
<feature type="binding site" evidence="7">
    <location>
        <begin position="90"/>
        <end position="92"/>
    </location>
    <ligand>
        <name>FMN</name>
        <dbReference type="ChEBI" id="CHEBI:58210"/>
    </ligand>
</feature>
<dbReference type="PROSITE" id="PS00557">
    <property type="entry name" value="FMN_HYDROXY_ACID_DH_1"/>
    <property type="match status" value="1"/>
</dbReference>